<dbReference type="EC" id="3.1.11.5" evidence="1"/>
<gene>
    <name evidence="1" type="ORF">EZS27_029006</name>
</gene>
<dbReference type="EMBL" id="SNRY01003341">
    <property type="protein sequence ID" value="KAA6321335.1"/>
    <property type="molecule type" value="Genomic_DNA"/>
</dbReference>
<keyword evidence="1" id="KW-0378">Hydrolase</keyword>
<proteinExistence type="predicted"/>
<protein>
    <submittedName>
        <fullName evidence="1">RecBCD enzyme subunit RecD</fullName>
        <ecNumber evidence="1">3.1.11.5</ecNumber>
    </submittedName>
</protein>
<comment type="caution">
    <text evidence="1">The sequence shown here is derived from an EMBL/GenBank/DDBJ whole genome shotgun (WGS) entry which is preliminary data.</text>
</comment>
<dbReference type="AlphaFoldDB" id="A0A5J4QIL3"/>
<accession>A0A5J4QIL3</accession>
<sequence>MRDSEIEKQFFADSKLHFENIGKTVTETFRMPGYELDKTDAVIEPSYVCEALGLQG</sequence>
<reference evidence="1" key="1">
    <citation type="submission" date="2019-03" db="EMBL/GenBank/DDBJ databases">
        <title>Single cell metagenomics reveals metabolic interactions within the superorganism composed of flagellate Streblomastix strix and complex community of Bacteroidetes bacteria on its surface.</title>
        <authorList>
            <person name="Treitli S.C."/>
            <person name="Kolisko M."/>
            <person name="Husnik F."/>
            <person name="Keeling P."/>
            <person name="Hampl V."/>
        </authorList>
    </citation>
    <scope>NUCLEOTIDE SEQUENCE</scope>
    <source>
        <strain evidence="1">STM</strain>
    </source>
</reference>
<dbReference type="GO" id="GO:0008854">
    <property type="term" value="F:exodeoxyribonuclease V activity"/>
    <property type="evidence" value="ECO:0007669"/>
    <property type="project" value="UniProtKB-EC"/>
</dbReference>
<name>A0A5J4QIL3_9ZZZZ</name>
<evidence type="ECO:0000313" key="1">
    <source>
        <dbReference type="EMBL" id="KAA6321335.1"/>
    </source>
</evidence>
<feature type="non-terminal residue" evidence="1">
    <location>
        <position position="56"/>
    </location>
</feature>
<organism evidence="1">
    <name type="scientific">termite gut metagenome</name>
    <dbReference type="NCBI Taxonomy" id="433724"/>
    <lineage>
        <taxon>unclassified sequences</taxon>
        <taxon>metagenomes</taxon>
        <taxon>organismal metagenomes</taxon>
    </lineage>
</organism>